<proteinExistence type="inferred from homology"/>
<dbReference type="InterPro" id="IPR007867">
    <property type="entry name" value="GMC_OxRtase_C"/>
</dbReference>
<dbReference type="PANTHER" id="PTHR11552">
    <property type="entry name" value="GLUCOSE-METHANOL-CHOLINE GMC OXIDOREDUCTASE"/>
    <property type="match status" value="1"/>
</dbReference>
<dbReference type="SUPFAM" id="SSF51905">
    <property type="entry name" value="FAD/NAD(P)-binding domain"/>
    <property type="match status" value="1"/>
</dbReference>
<dbReference type="Pfam" id="PF05199">
    <property type="entry name" value="GMC_oxred_C"/>
    <property type="match status" value="1"/>
</dbReference>
<reference evidence="6" key="1">
    <citation type="journal article" date="2023" name="IScience">
        <title>Live-bearing cockroach genome reveals convergent evolutionary mechanisms linked to viviparity in insects and beyond.</title>
        <authorList>
            <person name="Fouks B."/>
            <person name="Harrison M.C."/>
            <person name="Mikhailova A.A."/>
            <person name="Marchal E."/>
            <person name="English S."/>
            <person name="Carruthers M."/>
            <person name="Jennings E.C."/>
            <person name="Chiamaka E.L."/>
            <person name="Frigard R.A."/>
            <person name="Pippel M."/>
            <person name="Attardo G.M."/>
            <person name="Benoit J.B."/>
            <person name="Bornberg-Bauer E."/>
            <person name="Tobe S.S."/>
        </authorList>
    </citation>
    <scope>NUCLEOTIDE SEQUENCE</scope>
    <source>
        <strain evidence="6">Stay&amp;Tobe</strain>
    </source>
</reference>
<dbReference type="GO" id="GO:0016614">
    <property type="term" value="F:oxidoreductase activity, acting on CH-OH group of donors"/>
    <property type="evidence" value="ECO:0007669"/>
    <property type="project" value="InterPro"/>
</dbReference>
<dbReference type="Proteomes" id="UP001233999">
    <property type="component" value="Unassembled WGS sequence"/>
</dbReference>
<evidence type="ECO:0000256" key="1">
    <source>
        <dbReference type="ARBA" id="ARBA00010790"/>
    </source>
</evidence>
<dbReference type="EMBL" id="JASPKZ010000039">
    <property type="protein sequence ID" value="KAJ9600970.1"/>
    <property type="molecule type" value="Genomic_DNA"/>
</dbReference>
<dbReference type="GO" id="GO:0050660">
    <property type="term" value="F:flavin adenine dinucleotide binding"/>
    <property type="evidence" value="ECO:0007669"/>
    <property type="project" value="InterPro"/>
</dbReference>
<evidence type="ECO:0000259" key="4">
    <source>
        <dbReference type="PROSITE" id="PS00623"/>
    </source>
</evidence>
<reference evidence="6" key="2">
    <citation type="submission" date="2023-05" db="EMBL/GenBank/DDBJ databases">
        <authorList>
            <person name="Fouks B."/>
        </authorList>
    </citation>
    <scope>NUCLEOTIDE SEQUENCE</scope>
    <source>
        <strain evidence="6">Stay&amp;Tobe</strain>
        <tissue evidence="6">Testes</tissue>
    </source>
</reference>
<evidence type="ECO:0000313" key="7">
    <source>
        <dbReference type="Proteomes" id="UP001233999"/>
    </source>
</evidence>
<dbReference type="Gene3D" id="3.50.50.60">
    <property type="entry name" value="FAD/NAD(P)-binding domain"/>
    <property type="match status" value="1"/>
</dbReference>
<feature type="domain" description="Glucose-methanol-choline oxidoreductase N-terminal" evidence="5">
    <location>
        <begin position="285"/>
        <end position="299"/>
    </location>
</feature>
<keyword evidence="2 3" id="KW-0274">FAD</keyword>
<feature type="binding site" evidence="2">
    <location>
        <position position="247"/>
    </location>
    <ligand>
        <name>FAD</name>
        <dbReference type="ChEBI" id="CHEBI:57692"/>
    </ligand>
</feature>
<comment type="similarity">
    <text evidence="1 3">Belongs to the GMC oxidoreductase family.</text>
</comment>
<evidence type="ECO:0000313" key="6">
    <source>
        <dbReference type="EMBL" id="KAJ9600970.1"/>
    </source>
</evidence>
<dbReference type="SUPFAM" id="SSF54373">
    <property type="entry name" value="FAD-linked reductases, C-terminal domain"/>
    <property type="match status" value="1"/>
</dbReference>
<dbReference type="AlphaFoldDB" id="A0AAD8ERY4"/>
<gene>
    <name evidence="6" type="ORF">L9F63_000865</name>
</gene>
<evidence type="ECO:0000256" key="3">
    <source>
        <dbReference type="RuleBase" id="RU003968"/>
    </source>
</evidence>
<protein>
    <recommendedName>
        <fullName evidence="4 5">Glucose-methanol-choline oxidoreductase N-terminal domain-containing protein</fullName>
    </recommendedName>
</protein>
<dbReference type="PANTHER" id="PTHR11552:SF217">
    <property type="entry name" value="GLUCOSE DEHYDROGENASE [FAD, QUINONE]"/>
    <property type="match status" value="1"/>
</dbReference>
<keyword evidence="7" id="KW-1185">Reference proteome</keyword>
<name>A0AAD8ERY4_DIPPU</name>
<sequence>MDANLNLGKQEYPSDASYHLLDEYDFIVIGAGAAGSVVANRLSEVQEWKVLLLEAGGDPVPTMEIPGLYFRIINSEFDWQYRTVPDNNSCLGFKNQACRWPRGKVLGGSTSINGMLYIRGNKDDYDNWEKLGNIGWSFDDVLPYFEKSIGNRDDEILVKQTDEVFYNSEGGVLNIEEFHQYPLEEYLRMGIEELGYDILEDVNGPNQLGFAHVEGTLINGTRCSTAKAFLNPIKDRRNFHVSKRSHVIKINIDPETKTAQSVRVRIGEGEVIDIGFKKEVIVSGGAINSPQILMLSGIGPKENLDDMGIRVIQDLKVGDNLQDHLLFLGSVFSLNKGRDFGTPPEAYNDAMYEYLTKRRGPYSTLSTSFTGFIRSNHSEEDRSDLQFHQFLLWSKDNSGLKAFADLFGFADDTVDSLEKLIQESDVLIMAPTLLHPKSTGKILLKSPDPFQKPEIYSGYLSDESDINILLDGIDFTTRFMNTIAMQSDGMTREKLFIQGCEMYDFETESYWRCALKHVGTSAFNPVGTCKMGPSTDPDAVVDPTLKVHGVKGVRVVDSSIMPNIVGGNTNAPTIMIGEKGSDLIKMDWLESF</sequence>
<feature type="binding site" evidence="2">
    <location>
        <position position="105"/>
    </location>
    <ligand>
        <name>FAD</name>
        <dbReference type="ChEBI" id="CHEBI:57692"/>
    </ligand>
</feature>
<evidence type="ECO:0000256" key="2">
    <source>
        <dbReference type="PIRSR" id="PIRSR000137-2"/>
    </source>
</evidence>
<keyword evidence="3" id="KW-0285">Flavoprotein</keyword>
<feature type="domain" description="Glucose-methanol-choline oxidoreductase N-terminal" evidence="4">
    <location>
        <begin position="103"/>
        <end position="126"/>
    </location>
</feature>
<organism evidence="6 7">
    <name type="scientific">Diploptera punctata</name>
    <name type="common">Pacific beetle cockroach</name>
    <dbReference type="NCBI Taxonomy" id="6984"/>
    <lineage>
        <taxon>Eukaryota</taxon>
        <taxon>Metazoa</taxon>
        <taxon>Ecdysozoa</taxon>
        <taxon>Arthropoda</taxon>
        <taxon>Hexapoda</taxon>
        <taxon>Insecta</taxon>
        <taxon>Pterygota</taxon>
        <taxon>Neoptera</taxon>
        <taxon>Polyneoptera</taxon>
        <taxon>Dictyoptera</taxon>
        <taxon>Blattodea</taxon>
        <taxon>Blaberoidea</taxon>
        <taxon>Blaberidae</taxon>
        <taxon>Diplopterinae</taxon>
        <taxon>Diploptera</taxon>
    </lineage>
</organism>
<evidence type="ECO:0000259" key="5">
    <source>
        <dbReference type="PROSITE" id="PS00624"/>
    </source>
</evidence>
<dbReference type="PIRSF" id="PIRSF000137">
    <property type="entry name" value="Alcohol_oxidase"/>
    <property type="match status" value="1"/>
</dbReference>
<dbReference type="PROSITE" id="PS00624">
    <property type="entry name" value="GMC_OXRED_2"/>
    <property type="match status" value="1"/>
</dbReference>
<dbReference type="InterPro" id="IPR012132">
    <property type="entry name" value="GMC_OxRdtase"/>
</dbReference>
<dbReference type="InterPro" id="IPR036188">
    <property type="entry name" value="FAD/NAD-bd_sf"/>
</dbReference>
<dbReference type="InterPro" id="IPR000172">
    <property type="entry name" value="GMC_OxRdtase_N"/>
</dbReference>
<dbReference type="Pfam" id="PF00732">
    <property type="entry name" value="GMC_oxred_N"/>
    <property type="match status" value="1"/>
</dbReference>
<accession>A0AAD8ERY4</accession>
<dbReference type="PROSITE" id="PS00623">
    <property type="entry name" value="GMC_OXRED_1"/>
    <property type="match status" value="1"/>
</dbReference>
<comment type="caution">
    <text evidence="6">The sequence shown here is derived from an EMBL/GenBank/DDBJ whole genome shotgun (WGS) entry which is preliminary data.</text>
</comment>
<comment type="cofactor">
    <cofactor evidence="2">
        <name>FAD</name>
        <dbReference type="ChEBI" id="CHEBI:57692"/>
    </cofactor>
</comment>
<dbReference type="Gene3D" id="3.30.560.10">
    <property type="entry name" value="Glucose Oxidase, domain 3"/>
    <property type="match status" value="1"/>
</dbReference>